<dbReference type="AlphaFoldDB" id="A0A443YKM8"/>
<dbReference type="Proteomes" id="UP000284120">
    <property type="component" value="Unassembled WGS sequence"/>
</dbReference>
<dbReference type="GO" id="GO:0003700">
    <property type="term" value="F:DNA-binding transcription factor activity"/>
    <property type="evidence" value="ECO:0007669"/>
    <property type="project" value="InterPro"/>
</dbReference>
<gene>
    <name evidence="2" type="ORF">DPV69_18430</name>
</gene>
<dbReference type="RefSeq" id="WP_113648898.1">
    <property type="nucleotide sequence ID" value="NZ_SAYW01000007.1"/>
</dbReference>
<evidence type="ECO:0000259" key="1">
    <source>
        <dbReference type="PROSITE" id="PS01124"/>
    </source>
</evidence>
<dbReference type="Pfam" id="PF12833">
    <property type="entry name" value="HTH_18"/>
    <property type="match status" value="1"/>
</dbReference>
<evidence type="ECO:0000313" key="2">
    <source>
        <dbReference type="EMBL" id="RWU04302.1"/>
    </source>
</evidence>
<name>A0A443YKM8_9SPHI</name>
<proteinExistence type="predicted"/>
<reference evidence="2 3" key="1">
    <citation type="submission" date="2018-06" db="EMBL/GenBank/DDBJ databases">
        <title>Pedobacter endophyticus sp. nov., an endophytic bacterium isolated from a leaf of Triticum aestivum.</title>
        <authorList>
            <person name="Zhang L."/>
        </authorList>
    </citation>
    <scope>NUCLEOTIDE SEQUENCE [LARGE SCALE GENOMIC DNA]</scope>
    <source>
        <strain evidence="2 3">CM134L-2</strain>
    </source>
</reference>
<dbReference type="GO" id="GO:0043565">
    <property type="term" value="F:sequence-specific DNA binding"/>
    <property type="evidence" value="ECO:0007669"/>
    <property type="project" value="InterPro"/>
</dbReference>
<accession>A0A443YKM8</accession>
<dbReference type="InterPro" id="IPR018060">
    <property type="entry name" value="HTH_AraC"/>
</dbReference>
<evidence type="ECO:0000313" key="3">
    <source>
        <dbReference type="Proteomes" id="UP000284120"/>
    </source>
</evidence>
<comment type="caution">
    <text evidence="2">The sequence shown here is derived from an EMBL/GenBank/DDBJ whole genome shotgun (WGS) entry which is preliminary data.</text>
</comment>
<dbReference type="SMART" id="SM00342">
    <property type="entry name" value="HTH_ARAC"/>
    <property type="match status" value="1"/>
</dbReference>
<dbReference type="PROSITE" id="PS01124">
    <property type="entry name" value="HTH_ARAC_FAMILY_2"/>
    <property type="match status" value="1"/>
</dbReference>
<protein>
    <submittedName>
        <fullName evidence="2">AraC family transcriptional regulator</fullName>
    </submittedName>
</protein>
<organism evidence="2 3">
    <name type="scientific">Pedobacter chitinilyticus</name>
    <dbReference type="NCBI Taxonomy" id="2233776"/>
    <lineage>
        <taxon>Bacteria</taxon>
        <taxon>Pseudomonadati</taxon>
        <taxon>Bacteroidota</taxon>
        <taxon>Sphingobacteriia</taxon>
        <taxon>Sphingobacteriales</taxon>
        <taxon>Sphingobacteriaceae</taxon>
        <taxon>Pedobacter</taxon>
    </lineage>
</organism>
<dbReference type="Gene3D" id="1.10.10.60">
    <property type="entry name" value="Homeodomain-like"/>
    <property type="match status" value="1"/>
</dbReference>
<sequence length="268" mass="31687">MEMEFYRPLHKDLSKFIEGYYFISPGQNPKPLHYWTFPNNFFIVSVSKDTEIEMQESKFVIKPSSQPNIIANYVARYTAPIEILCEGAVNEITIYFKPLGINRFVDDSQALLKQKSAKDFNPFVDFLSSMQQLFEERDRNLQREQLEQYWLSKLNSNELGLMESILADVEADLKIDDIAQNRNFSRQYLNKVFTKNIGKPAAEYRKIHRFRKTVINQREAKNLTELSYDSLFYDQSHLVKDFKQLTHVNPYAFFKKVDTQQGNLWLFI</sequence>
<feature type="domain" description="HTH araC/xylS-type" evidence="1">
    <location>
        <begin position="159"/>
        <end position="256"/>
    </location>
</feature>
<dbReference type="EMBL" id="SAYW01000007">
    <property type="protein sequence ID" value="RWU04302.1"/>
    <property type="molecule type" value="Genomic_DNA"/>
</dbReference>
<keyword evidence="3" id="KW-1185">Reference proteome</keyword>
<dbReference type="OrthoDB" id="662446at2"/>